<gene>
    <name evidence="3" type="ORF">CLV70_111288</name>
</gene>
<protein>
    <submittedName>
        <fullName evidence="3">Deoxyribonuclease NucA/NucB</fullName>
    </submittedName>
</protein>
<evidence type="ECO:0000256" key="1">
    <source>
        <dbReference type="SAM" id="SignalP"/>
    </source>
</evidence>
<keyword evidence="4" id="KW-1185">Reference proteome</keyword>
<feature type="domain" description="Deoxyribonuclease NucA/NucB" evidence="2">
    <location>
        <begin position="342"/>
        <end position="417"/>
    </location>
</feature>
<comment type="caution">
    <text evidence="3">The sequence shown here is derived from an EMBL/GenBank/DDBJ whole genome shotgun (WGS) entry which is preliminary data.</text>
</comment>
<dbReference type="AlphaFoldDB" id="A0A2T0S1M1"/>
<evidence type="ECO:0000313" key="4">
    <source>
        <dbReference type="Proteomes" id="UP000239209"/>
    </source>
</evidence>
<organism evidence="3 4">
    <name type="scientific">Pseudosporangium ferrugineum</name>
    <dbReference type="NCBI Taxonomy" id="439699"/>
    <lineage>
        <taxon>Bacteria</taxon>
        <taxon>Bacillati</taxon>
        <taxon>Actinomycetota</taxon>
        <taxon>Actinomycetes</taxon>
        <taxon>Micromonosporales</taxon>
        <taxon>Micromonosporaceae</taxon>
        <taxon>Pseudosporangium</taxon>
    </lineage>
</organism>
<dbReference type="RefSeq" id="WP_146164134.1">
    <property type="nucleotide sequence ID" value="NZ_PVZG01000011.1"/>
</dbReference>
<dbReference type="EMBL" id="PVZG01000011">
    <property type="protein sequence ID" value="PRY27321.1"/>
    <property type="molecule type" value="Genomic_DNA"/>
</dbReference>
<name>A0A2T0S1M1_9ACTN</name>
<sequence length="421" mass="44182">MHRRTASKIMATFIAGILAANIVPGSATASSQSDQPAPPAQNVGEVQYRRQAAARSSVDTVCSPSTSGKQACLNFGYEREKKAGSRTVPPTTSAVNPYPQICADSGTDGGVIYADSRKQVCRVLTGAYLYTTQTTGGVTRETGRLYIDFWDWTYSSPDLPNWNHQGGVVAVQLGSYGPPTASTVTGSFGVAGQCTVNGNFSFPSQPMLPYGTIRSGEGSARTTALAAGAVGTCSTAWSLTWAIPGYNPVVASAGALSEIRCDNAVGGYLQNPVRPGCVVPWYAESVVYSQSRYPSLASHVARAQASGLPGLNWADPLFRSTDPADESTNRALACGDAPSLPGLSCDEYPLATTYNGLRYGGTRRTFTGCQINAPTNVTGRLGASACMITASENSAQGGLMSGFYYFNRVLDTDPFLVEVGP</sequence>
<dbReference type="InterPro" id="IPR029476">
    <property type="entry name" value="DNase_NucA_NucB"/>
</dbReference>
<feature type="signal peptide" evidence="1">
    <location>
        <begin position="1"/>
        <end position="29"/>
    </location>
</feature>
<dbReference type="Proteomes" id="UP000239209">
    <property type="component" value="Unassembled WGS sequence"/>
</dbReference>
<keyword evidence="1" id="KW-0732">Signal</keyword>
<evidence type="ECO:0000259" key="2">
    <source>
        <dbReference type="Pfam" id="PF14040"/>
    </source>
</evidence>
<dbReference type="OrthoDB" id="2751008at2"/>
<reference evidence="3 4" key="1">
    <citation type="submission" date="2018-03" db="EMBL/GenBank/DDBJ databases">
        <title>Genomic Encyclopedia of Archaeal and Bacterial Type Strains, Phase II (KMG-II): from individual species to whole genera.</title>
        <authorList>
            <person name="Goeker M."/>
        </authorList>
    </citation>
    <scope>NUCLEOTIDE SEQUENCE [LARGE SCALE GENOMIC DNA]</scope>
    <source>
        <strain evidence="3 4">DSM 45348</strain>
    </source>
</reference>
<dbReference type="Pfam" id="PF14040">
    <property type="entry name" value="DNase_NucA_NucB"/>
    <property type="match status" value="1"/>
</dbReference>
<feature type="chain" id="PRO_5015504614" evidence="1">
    <location>
        <begin position="30"/>
        <end position="421"/>
    </location>
</feature>
<accession>A0A2T0S1M1</accession>
<evidence type="ECO:0000313" key="3">
    <source>
        <dbReference type="EMBL" id="PRY27321.1"/>
    </source>
</evidence>
<proteinExistence type="predicted"/>